<dbReference type="SUPFAM" id="SSF49464">
    <property type="entry name" value="Carboxypeptidase regulatory domain-like"/>
    <property type="match status" value="1"/>
</dbReference>
<feature type="transmembrane region" description="Helical" evidence="2">
    <location>
        <begin position="66"/>
        <end position="93"/>
    </location>
</feature>
<evidence type="ECO:0000313" key="4">
    <source>
        <dbReference type="Proteomes" id="UP000051861"/>
    </source>
</evidence>
<feature type="transmembrane region" description="Helical" evidence="2">
    <location>
        <begin position="218"/>
        <end position="241"/>
    </location>
</feature>
<evidence type="ECO:0000256" key="2">
    <source>
        <dbReference type="SAM" id="Phobius"/>
    </source>
</evidence>
<keyword evidence="2" id="KW-0812">Transmembrane</keyword>
<dbReference type="InterPro" id="IPR008969">
    <property type="entry name" value="CarboxyPept-like_regulatory"/>
</dbReference>
<keyword evidence="2" id="KW-0472">Membrane</keyword>
<dbReference type="Pfam" id="PF13620">
    <property type="entry name" value="CarboxypepD_reg"/>
    <property type="match status" value="1"/>
</dbReference>
<proteinExistence type="predicted"/>
<dbReference type="AlphaFoldDB" id="A0A0S7XVM0"/>
<gene>
    <name evidence="3" type="ORF">AMJ44_09005</name>
</gene>
<accession>A0A0S7XVM0</accession>
<comment type="caution">
    <text evidence="3">The sequence shown here is derived from an EMBL/GenBank/DDBJ whole genome shotgun (WGS) entry which is preliminary data.</text>
</comment>
<sequence length="296" mass="32799">MEKEKPENKNMPDTKDEKKEVHYHYYMDQRGGPQGPVPPQRRPGEVHYHYYYEPPKVTKPRSSKPTIAGILLLLQGIFSIALIALLIFAGFFVSDLGSGFEFFGEEAKGDLTGTVTLLDGTPVENATVSVVDTQHITRTNENGDYLIYNVPTGNQQIKVEKEGYNTIILKTFVNSEHIKVQTDPDKDSNPNENDFVLTEGDDIIEKGSYPPLELVKNIMLVCAAVLIVLSILVLMGAYAAFKRENFKLALIGGIAGTISMGLFALIALFILLLSKDEFKKPQKDTEMMAPTGGENP</sequence>
<protein>
    <recommendedName>
        <fullName evidence="5">PEGA domain-containing protein</fullName>
    </recommendedName>
</protein>
<evidence type="ECO:0000313" key="3">
    <source>
        <dbReference type="EMBL" id="KPJ66073.1"/>
    </source>
</evidence>
<reference evidence="3 4" key="1">
    <citation type="journal article" date="2015" name="Microbiome">
        <title>Genomic resolution of linkages in carbon, nitrogen, and sulfur cycling among widespread estuary sediment bacteria.</title>
        <authorList>
            <person name="Baker B.J."/>
            <person name="Lazar C.S."/>
            <person name="Teske A.P."/>
            <person name="Dick G.J."/>
        </authorList>
    </citation>
    <scope>NUCLEOTIDE SEQUENCE [LARGE SCALE GENOMIC DNA]</scope>
    <source>
        <strain evidence="3">DG_54_3</strain>
    </source>
</reference>
<organism evidence="3 4">
    <name type="scientific">candidate division WOR-1 bacterium DG_54_3</name>
    <dbReference type="NCBI Taxonomy" id="1703775"/>
    <lineage>
        <taxon>Bacteria</taxon>
        <taxon>Bacillati</taxon>
        <taxon>Saganbacteria</taxon>
    </lineage>
</organism>
<keyword evidence="2" id="KW-1133">Transmembrane helix</keyword>
<evidence type="ECO:0008006" key="5">
    <source>
        <dbReference type="Google" id="ProtNLM"/>
    </source>
</evidence>
<dbReference type="EMBL" id="LIZX01000092">
    <property type="protein sequence ID" value="KPJ66073.1"/>
    <property type="molecule type" value="Genomic_DNA"/>
</dbReference>
<evidence type="ECO:0000256" key="1">
    <source>
        <dbReference type="SAM" id="MobiDB-lite"/>
    </source>
</evidence>
<dbReference type="Proteomes" id="UP000051861">
    <property type="component" value="Unassembled WGS sequence"/>
</dbReference>
<feature type="region of interest" description="Disordered" evidence="1">
    <location>
        <begin position="1"/>
        <end position="20"/>
    </location>
</feature>
<name>A0A0S7XVM0_UNCSA</name>
<dbReference type="Gene3D" id="2.60.40.1120">
    <property type="entry name" value="Carboxypeptidase-like, regulatory domain"/>
    <property type="match status" value="1"/>
</dbReference>
<feature type="transmembrane region" description="Helical" evidence="2">
    <location>
        <begin position="248"/>
        <end position="273"/>
    </location>
</feature>